<keyword evidence="7" id="KW-1185">Reference proteome</keyword>
<dbReference type="Proteomes" id="UP000680638">
    <property type="component" value="Unassembled WGS sequence"/>
</dbReference>
<sequence length="298" mass="33162">MVINTEWYRIFLHAAEHSNLTKAAQTLHMTQPSVSYAIKQLEEALGVALFDRLSKGVRLTQEGHALYLHVRQAFAELDSAERHMKKLKGFSEGRLRIGANGAIIKDFLLPSLDVYHARYPHVRIQMSQEKTSRILERLKNGSLDLGFVHLPISDDEIMIHSTQASPYCAVAGTAFADWARQPLSAATLTKLPLLMLSPDSSTRSFIEGWFRSQGFEAEADFELTNLDMLAEFARRGYGVAFLPRTFVASDIADGSLLELVTEIPLPDRRIGIAVPKALTPSLAAGAFLELLQDKKDRA</sequence>
<evidence type="ECO:0000256" key="2">
    <source>
        <dbReference type="ARBA" id="ARBA00023015"/>
    </source>
</evidence>
<dbReference type="SUPFAM" id="SSF53850">
    <property type="entry name" value="Periplasmic binding protein-like II"/>
    <property type="match status" value="1"/>
</dbReference>
<keyword evidence="4" id="KW-0804">Transcription</keyword>
<reference evidence="6 7" key="1">
    <citation type="submission" date="2021-03" db="EMBL/GenBank/DDBJ databases">
        <title>Antimicrobial resistance genes in bacteria isolated from Japanese honey, and their potential for conferring macrolide and lincosamide resistance in the American foulbrood pathogen Paenibacillus larvae.</title>
        <authorList>
            <person name="Okamoto M."/>
            <person name="Kumagai M."/>
            <person name="Kanamori H."/>
            <person name="Takamatsu D."/>
        </authorList>
    </citation>
    <scope>NUCLEOTIDE SEQUENCE [LARGE SCALE GENOMIC DNA]</scope>
    <source>
        <strain evidence="6 7">J21TS3</strain>
    </source>
</reference>
<evidence type="ECO:0000313" key="6">
    <source>
        <dbReference type="EMBL" id="GIO68267.1"/>
    </source>
</evidence>
<keyword evidence="2" id="KW-0805">Transcription regulation</keyword>
<evidence type="ECO:0000256" key="3">
    <source>
        <dbReference type="ARBA" id="ARBA00023125"/>
    </source>
</evidence>
<dbReference type="Pfam" id="PF03466">
    <property type="entry name" value="LysR_substrate"/>
    <property type="match status" value="1"/>
</dbReference>
<dbReference type="CDD" id="cd05466">
    <property type="entry name" value="PBP2_LTTR_substrate"/>
    <property type="match status" value="1"/>
</dbReference>
<protein>
    <submittedName>
        <fullName evidence="6">LysR family transcriptional regulator</fullName>
    </submittedName>
</protein>
<dbReference type="EMBL" id="BORW01000016">
    <property type="protein sequence ID" value="GIO68267.1"/>
    <property type="molecule type" value="Genomic_DNA"/>
</dbReference>
<organism evidence="6 7">
    <name type="scientific">Paenibacillus cookii</name>
    <dbReference type="NCBI Taxonomy" id="157839"/>
    <lineage>
        <taxon>Bacteria</taxon>
        <taxon>Bacillati</taxon>
        <taxon>Bacillota</taxon>
        <taxon>Bacilli</taxon>
        <taxon>Bacillales</taxon>
        <taxon>Paenibacillaceae</taxon>
        <taxon>Paenibacillus</taxon>
    </lineage>
</organism>
<dbReference type="Pfam" id="PF00126">
    <property type="entry name" value="HTH_1"/>
    <property type="match status" value="1"/>
</dbReference>
<dbReference type="PANTHER" id="PTHR30126:SF64">
    <property type="entry name" value="HTH-TYPE TRANSCRIPTIONAL REGULATOR CITR"/>
    <property type="match status" value="1"/>
</dbReference>
<comment type="caution">
    <text evidence="6">The sequence shown here is derived from an EMBL/GenBank/DDBJ whole genome shotgun (WGS) entry which is preliminary data.</text>
</comment>
<comment type="similarity">
    <text evidence="1">Belongs to the LysR transcriptional regulatory family.</text>
</comment>
<evidence type="ECO:0000256" key="1">
    <source>
        <dbReference type="ARBA" id="ARBA00009437"/>
    </source>
</evidence>
<dbReference type="Gene3D" id="1.10.10.10">
    <property type="entry name" value="Winged helix-like DNA-binding domain superfamily/Winged helix DNA-binding domain"/>
    <property type="match status" value="1"/>
</dbReference>
<evidence type="ECO:0000313" key="7">
    <source>
        <dbReference type="Proteomes" id="UP000680638"/>
    </source>
</evidence>
<dbReference type="SUPFAM" id="SSF46785">
    <property type="entry name" value="Winged helix' DNA-binding domain"/>
    <property type="match status" value="1"/>
</dbReference>
<evidence type="ECO:0000256" key="4">
    <source>
        <dbReference type="ARBA" id="ARBA00023163"/>
    </source>
</evidence>
<proteinExistence type="inferred from homology"/>
<dbReference type="InterPro" id="IPR005119">
    <property type="entry name" value="LysR_subst-bd"/>
</dbReference>
<keyword evidence="3" id="KW-0238">DNA-binding</keyword>
<dbReference type="PRINTS" id="PR00039">
    <property type="entry name" value="HTHLYSR"/>
</dbReference>
<feature type="domain" description="HTH lysR-type" evidence="5">
    <location>
        <begin position="3"/>
        <end position="60"/>
    </location>
</feature>
<dbReference type="Gene3D" id="3.40.190.290">
    <property type="match status" value="1"/>
</dbReference>
<dbReference type="PANTHER" id="PTHR30126">
    <property type="entry name" value="HTH-TYPE TRANSCRIPTIONAL REGULATOR"/>
    <property type="match status" value="1"/>
</dbReference>
<gene>
    <name evidence="6" type="ORF">J21TS3_30880</name>
</gene>
<dbReference type="InterPro" id="IPR036388">
    <property type="entry name" value="WH-like_DNA-bd_sf"/>
</dbReference>
<accession>A0ABQ4LYD7</accession>
<dbReference type="InterPro" id="IPR000847">
    <property type="entry name" value="LysR_HTH_N"/>
</dbReference>
<dbReference type="PROSITE" id="PS50931">
    <property type="entry name" value="HTH_LYSR"/>
    <property type="match status" value="1"/>
</dbReference>
<dbReference type="InterPro" id="IPR036390">
    <property type="entry name" value="WH_DNA-bd_sf"/>
</dbReference>
<name>A0ABQ4LYD7_9BACL</name>
<dbReference type="RefSeq" id="WP_036714002.1">
    <property type="nucleotide sequence ID" value="NZ_BORW01000016.1"/>
</dbReference>
<evidence type="ECO:0000259" key="5">
    <source>
        <dbReference type="PROSITE" id="PS50931"/>
    </source>
</evidence>